<evidence type="ECO:0000313" key="2">
    <source>
        <dbReference type="Proteomes" id="UP000827092"/>
    </source>
</evidence>
<keyword evidence="2" id="KW-1185">Reference proteome</keyword>
<protein>
    <submittedName>
        <fullName evidence="1">Uncharacterized protein</fullName>
    </submittedName>
</protein>
<organism evidence="1 2">
    <name type="scientific">Oedothorax gibbosus</name>
    <dbReference type="NCBI Taxonomy" id="931172"/>
    <lineage>
        <taxon>Eukaryota</taxon>
        <taxon>Metazoa</taxon>
        <taxon>Ecdysozoa</taxon>
        <taxon>Arthropoda</taxon>
        <taxon>Chelicerata</taxon>
        <taxon>Arachnida</taxon>
        <taxon>Araneae</taxon>
        <taxon>Araneomorphae</taxon>
        <taxon>Entelegynae</taxon>
        <taxon>Araneoidea</taxon>
        <taxon>Linyphiidae</taxon>
        <taxon>Erigoninae</taxon>
        <taxon>Oedothorax</taxon>
    </lineage>
</organism>
<dbReference type="Proteomes" id="UP000827092">
    <property type="component" value="Unassembled WGS sequence"/>
</dbReference>
<comment type="caution">
    <text evidence="1">The sequence shown here is derived from an EMBL/GenBank/DDBJ whole genome shotgun (WGS) entry which is preliminary data.</text>
</comment>
<gene>
    <name evidence="1" type="ORF">JTE90_009538</name>
</gene>
<proteinExistence type="predicted"/>
<dbReference type="EMBL" id="JAFNEN010000272">
    <property type="protein sequence ID" value="KAG8187469.1"/>
    <property type="molecule type" value="Genomic_DNA"/>
</dbReference>
<evidence type="ECO:0000313" key="1">
    <source>
        <dbReference type="EMBL" id="KAG8187469.1"/>
    </source>
</evidence>
<dbReference type="AlphaFoldDB" id="A0AAV6UTD8"/>
<accession>A0AAV6UTD8</accession>
<name>A0AAV6UTD8_9ARAC</name>
<sequence length="72" mass="7894">MSNSQYRVPPLCNKQSGFMYGRNVDRRAAGCGLLRSSEGAVVDLGRDVVKVYDAGCCVVVVGEFGYLQFRID</sequence>
<reference evidence="1 2" key="1">
    <citation type="journal article" date="2022" name="Nat. Ecol. Evol.">
        <title>A masculinizing supergene underlies an exaggerated male reproductive morph in a spider.</title>
        <authorList>
            <person name="Hendrickx F."/>
            <person name="De Corte Z."/>
            <person name="Sonet G."/>
            <person name="Van Belleghem S.M."/>
            <person name="Kostlbacher S."/>
            <person name="Vangestel C."/>
        </authorList>
    </citation>
    <scope>NUCLEOTIDE SEQUENCE [LARGE SCALE GENOMIC DNA]</scope>
    <source>
        <strain evidence="1">W744_W776</strain>
    </source>
</reference>